<dbReference type="Gene3D" id="2.60.120.200">
    <property type="match status" value="1"/>
</dbReference>
<dbReference type="NCBIfam" id="NF038128">
    <property type="entry name" value="choice_anch_J"/>
    <property type="match status" value="1"/>
</dbReference>
<keyword evidence="1" id="KW-0732">Signal</keyword>
<accession>A0A562PQK5</accession>
<dbReference type="SUPFAM" id="SSF49899">
    <property type="entry name" value="Concanavalin A-like lectins/glucanases"/>
    <property type="match status" value="1"/>
</dbReference>
<evidence type="ECO:0000313" key="3">
    <source>
        <dbReference type="EMBL" id="QGZ37899.1"/>
    </source>
</evidence>
<dbReference type="Pfam" id="PF07589">
    <property type="entry name" value="PEP-CTERM"/>
    <property type="match status" value="1"/>
</dbReference>
<dbReference type="InterPro" id="IPR013424">
    <property type="entry name" value="Ice-binding_C"/>
</dbReference>
<dbReference type="EMBL" id="VLKW01000005">
    <property type="protein sequence ID" value="TWI46735.1"/>
    <property type="molecule type" value="Genomic_DNA"/>
</dbReference>
<dbReference type="RefSeq" id="WP_145876411.1">
    <property type="nucleotide sequence ID" value="NZ_CP046904.1"/>
</dbReference>
<keyword evidence="6" id="KW-1185">Reference proteome</keyword>
<dbReference type="NCBIfam" id="TIGR02595">
    <property type="entry name" value="PEP_CTERM"/>
    <property type="match status" value="1"/>
</dbReference>
<feature type="chain" id="PRO_5044617875" evidence="1">
    <location>
        <begin position="22"/>
        <end position="352"/>
    </location>
</feature>
<gene>
    <name evidence="3" type="ORF">GO485_01770</name>
    <name evidence="4" type="ORF">IP92_03098</name>
</gene>
<evidence type="ECO:0000313" key="5">
    <source>
        <dbReference type="Proteomes" id="UP000315112"/>
    </source>
</evidence>
<organism evidence="4 5">
    <name type="scientific">Pseudoduganella flava</name>
    <dbReference type="NCBI Taxonomy" id="871742"/>
    <lineage>
        <taxon>Bacteria</taxon>
        <taxon>Pseudomonadati</taxon>
        <taxon>Pseudomonadota</taxon>
        <taxon>Betaproteobacteria</taxon>
        <taxon>Burkholderiales</taxon>
        <taxon>Oxalobacteraceae</taxon>
        <taxon>Telluria group</taxon>
        <taxon>Pseudoduganella</taxon>
    </lineage>
</organism>
<dbReference type="InterPro" id="IPR013320">
    <property type="entry name" value="ConA-like_dom_sf"/>
</dbReference>
<reference evidence="4" key="2">
    <citation type="submission" date="2019-07" db="EMBL/GenBank/DDBJ databases">
        <authorList>
            <person name="Whitman W."/>
            <person name="Huntemann M."/>
            <person name="Clum A."/>
            <person name="Pillay M."/>
            <person name="Palaniappan K."/>
            <person name="Varghese N."/>
            <person name="Mikhailova N."/>
            <person name="Stamatis D."/>
            <person name="Reddy T."/>
            <person name="Daum C."/>
            <person name="Shapiro N."/>
            <person name="Ivanova N."/>
            <person name="Kyrpides N."/>
            <person name="Woyke T."/>
        </authorList>
    </citation>
    <scope>NUCLEOTIDE SEQUENCE</scope>
    <source>
        <strain evidence="4">CGMCC 1.10685</strain>
    </source>
</reference>
<feature type="domain" description="Ice-binding protein C-terminal" evidence="2">
    <location>
        <begin position="184"/>
        <end position="207"/>
    </location>
</feature>
<evidence type="ECO:0000259" key="2">
    <source>
        <dbReference type="Pfam" id="PF07589"/>
    </source>
</evidence>
<name>A0A562PQK5_9BURK</name>
<sequence>MKTFLTLFASAALTLSAAAHADTPPTSLIEGFDDVGALSGWTLNGSSAESWFQGNTGIFNAYAGGAASYIASNFDTAAANGAIDNWLITPEFTLSGTTQLTFYTRGSSAEGFGDTLHVAFGTGTAPAGFSDVLLTIGGGTAYPDGWTQYTATVTGTGTGRFGFHYTGSYDTSNYIGIDSVAIAAVPEPSTWLMLGLGLAGVGFAARRNRRAAAGAGLALAALGMSSGALAADTAQEVTQSSAVKESGMVVVRDAESGQLRAPTPAEYRKLVPQAAAAREANLARGVSKAPQVVVNKHGARSLNVEHKAVYSVLTRNADGSVTEACVTGEDAANALIDNQRTAQAKDKHYEAQ</sequence>
<evidence type="ECO:0000313" key="6">
    <source>
        <dbReference type="Proteomes" id="UP000437862"/>
    </source>
</evidence>
<dbReference type="Proteomes" id="UP000315112">
    <property type="component" value="Unassembled WGS sequence"/>
</dbReference>
<dbReference type="AlphaFoldDB" id="A0A562PQK5"/>
<dbReference type="OrthoDB" id="8591592at2"/>
<evidence type="ECO:0000313" key="4">
    <source>
        <dbReference type="EMBL" id="TWI46735.1"/>
    </source>
</evidence>
<evidence type="ECO:0000256" key="1">
    <source>
        <dbReference type="SAM" id="SignalP"/>
    </source>
</evidence>
<dbReference type="Proteomes" id="UP000437862">
    <property type="component" value="Chromosome"/>
</dbReference>
<protein>
    <submittedName>
        <fullName evidence="3">PEP-CTERM sorting domain-containing protein</fullName>
    </submittedName>
    <submittedName>
        <fullName evidence="4">Putative secreted protein with PEP-CTERM sorting signal</fullName>
    </submittedName>
</protein>
<feature type="signal peptide" evidence="1">
    <location>
        <begin position="1"/>
        <end position="21"/>
    </location>
</feature>
<proteinExistence type="predicted"/>
<dbReference type="EMBL" id="CP046904">
    <property type="protein sequence ID" value="QGZ37899.1"/>
    <property type="molecule type" value="Genomic_DNA"/>
</dbReference>
<reference evidence="3 6" key="3">
    <citation type="submission" date="2019-12" db="EMBL/GenBank/DDBJ databases">
        <title>Draft Genome Sequences of Six Type Strains of the Genus Massilia.</title>
        <authorList>
            <person name="Miess H."/>
            <person name="Frediansyah A."/>
            <person name="Goeker M."/>
            <person name="Gross H."/>
        </authorList>
    </citation>
    <scope>NUCLEOTIDE SEQUENCE [LARGE SCALE GENOMIC DNA]</scope>
    <source>
        <strain evidence="3 6">DSM 26639</strain>
    </source>
</reference>
<dbReference type="NCBIfam" id="NF047450">
    <property type="entry name" value="post-PEP-CTERM_1"/>
    <property type="match status" value="1"/>
</dbReference>
<reference evidence="4 5" key="1">
    <citation type="journal article" date="2015" name="Stand. Genomic Sci.">
        <title>Genomic Encyclopedia of Bacterial and Archaeal Type Strains, Phase III: the genomes of soil and plant-associated and newly described type strains.</title>
        <authorList>
            <person name="Whitman W.B."/>
            <person name="Woyke T."/>
            <person name="Klenk H.P."/>
            <person name="Zhou Y."/>
            <person name="Lilburn T.G."/>
            <person name="Beck B.J."/>
            <person name="De Vos P."/>
            <person name="Vandamme P."/>
            <person name="Eisen J.A."/>
            <person name="Garrity G."/>
            <person name="Hugenholtz P."/>
            <person name="Kyrpides N.C."/>
        </authorList>
    </citation>
    <scope>NUCLEOTIDE SEQUENCE [LARGE SCALE GENOMIC DNA]</scope>
    <source>
        <strain evidence="4 5">CGMCC 1.10685</strain>
    </source>
</reference>